<accession>A0ABT6DLG7</accession>
<gene>
    <name evidence="7" type="primary">lptC</name>
    <name evidence="7" type="ORF">NWE73_10290</name>
</gene>
<keyword evidence="2" id="KW-0997">Cell inner membrane</keyword>
<name>A0ABT6DLG7_9BACT</name>
<evidence type="ECO:0000256" key="1">
    <source>
        <dbReference type="ARBA" id="ARBA00022475"/>
    </source>
</evidence>
<proteinExistence type="predicted"/>
<dbReference type="RefSeq" id="WP_277578232.1">
    <property type="nucleotide sequence ID" value="NZ_JANRMI010000003.1"/>
</dbReference>
<evidence type="ECO:0000256" key="3">
    <source>
        <dbReference type="ARBA" id="ARBA00022692"/>
    </source>
</evidence>
<dbReference type="InterPro" id="IPR005653">
    <property type="entry name" value="OstA-like_N"/>
</dbReference>
<dbReference type="InterPro" id="IPR052363">
    <property type="entry name" value="LPS_export_LptC"/>
</dbReference>
<keyword evidence="8" id="KW-1185">Reference proteome</keyword>
<evidence type="ECO:0000256" key="4">
    <source>
        <dbReference type="ARBA" id="ARBA00022989"/>
    </source>
</evidence>
<keyword evidence="4" id="KW-1133">Transmembrane helix</keyword>
<dbReference type="EMBL" id="JANRMI010000003">
    <property type="protein sequence ID" value="MDG0816754.1"/>
    <property type="molecule type" value="Genomic_DNA"/>
</dbReference>
<keyword evidence="5" id="KW-0472">Membrane</keyword>
<dbReference type="PANTHER" id="PTHR37481:SF1">
    <property type="entry name" value="LIPOPOLYSACCHARIDE EXPORT SYSTEM PROTEIN LPTC"/>
    <property type="match status" value="1"/>
</dbReference>
<evidence type="ECO:0000313" key="8">
    <source>
        <dbReference type="Proteomes" id="UP001152321"/>
    </source>
</evidence>
<dbReference type="PANTHER" id="PTHR37481">
    <property type="entry name" value="LIPOPOLYSACCHARIDE EXPORT SYSTEM PROTEIN LPTC"/>
    <property type="match status" value="1"/>
</dbReference>
<dbReference type="Proteomes" id="UP001152321">
    <property type="component" value="Unassembled WGS sequence"/>
</dbReference>
<dbReference type="InterPro" id="IPR010664">
    <property type="entry name" value="LipoPS_assembly_LptC-rel"/>
</dbReference>
<dbReference type="NCBIfam" id="TIGR04409">
    <property type="entry name" value="LptC_YrbK"/>
    <property type="match status" value="1"/>
</dbReference>
<keyword evidence="3" id="KW-0812">Transmembrane</keyword>
<feature type="domain" description="Organic solvent tolerance-like N-terminal" evidence="6">
    <location>
        <begin position="218"/>
        <end position="317"/>
    </location>
</feature>
<protein>
    <submittedName>
        <fullName evidence="7">LPS export ABC transporter periplasmic protein LptC</fullName>
    </submittedName>
</protein>
<keyword evidence="1" id="KW-1003">Cell membrane</keyword>
<evidence type="ECO:0000256" key="5">
    <source>
        <dbReference type="ARBA" id="ARBA00023136"/>
    </source>
</evidence>
<comment type="caution">
    <text evidence="7">The sequence shown here is derived from an EMBL/GenBank/DDBJ whole genome shotgun (WGS) entry which is preliminary data.</text>
</comment>
<evidence type="ECO:0000256" key="2">
    <source>
        <dbReference type="ARBA" id="ARBA00022519"/>
    </source>
</evidence>
<organism evidence="7 8">
    <name type="scientific">Bdellovibrio svalbardensis</name>
    <dbReference type="NCBI Taxonomy" id="2972972"/>
    <lineage>
        <taxon>Bacteria</taxon>
        <taxon>Pseudomonadati</taxon>
        <taxon>Bdellovibrionota</taxon>
        <taxon>Bdellovibrionia</taxon>
        <taxon>Bdellovibrionales</taxon>
        <taxon>Pseudobdellovibrionaceae</taxon>
        <taxon>Bdellovibrio</taxon>
    </lineage>
</organism>
<reference evidence="7" key="1">
    <citation type="submission" date="2022-08" db="EMBL/GenBank/DDBJ databases">
        <title>Novel Bdellovibrio Species Isolated from Svalbard: Designation Bdellovibrio svalbardensis.</title>
        <authorList>
            <person name="Mitchell R.J."/>
            <person name="Choi S.Y."/>
        </authorList>
    </citation>
    <scope>NUCLEOTIDE SEQUENCE</scope>
    <source>
        <strain evidence="7">PAP01</strain>
    </source>
</reference>
<evidence type="ECO:0000313" key="7">
    <source>
        <dbReference type="EMBL" id="MDG0816754.1"/>
    </source>
</evidence>
<dbReference type="InterPro" id="IPR026265">
    <property type="entry name" value="LptC"/>
</dbReference>
<dbReference type="Gene3D" id="2.60.450.10">
    <property type="entry name" value="Lipopolysaccharide (LPS) transport protein A like domain"/>
    <property type="match status" value="2"/>
</dbReference>
<sequence length="338" mass="37591">MKNIKNFVFIGLLIFLFVEVLIVFPSKLEHEDDKALRARIEAEVRRREQNLADGKGEVEPTSTVAEQRMGGVHLVESQQGLRDWELFANSAEGSQSAGTWKLHQVRVLFYNKEKVEFTVTGDQGSIDAKSKDLSIIGNVTTKSENGYSFMTPSVYYSSLKRIIQSPEQVTMKGPRDSSGEGLVLKGRSMQVLVDESKMIIKENVTAQKPMKEGKTFDVAADGAEFSGKSKEARFLGKVRMTYDNMRLEGPEASFLYDSGASILSSVAVKGGVKVSDADKFATAQTVNLDLLANKYVFKGSPRIIQNNDELTGEEIIFLEGGKKVKIERVRAKMENKKR</sequence>
<evidence type="ECO:0000259" key="6">
    <source>
        <dbReference type="Pfam" id="PF03968"/>
    </source>
</evidence>
<dbReference type="Pfam" id="PF03968">
    <property type="entry name" value="LptD_N"/>
    <property type="match status" value="1"/>
</dbReference>
<dbReference type="Pfam" id="PF06835">
    <property type="entry name" value="LptC"/>
    <property type="match status" value="1"/>
</dbReference>